<evidence type="ECO:0000313" key="1">
    <source>
        <dbReference type="EMBL" id="KAH7675576.1"/>
    </source>
</evidence>
<proteinExistence type="predicted"/>
<dbReference type="Proteomes" id="UP000827976">
    <property type="component" value="Chromosome 8"/>
</dbReference>
<keyword evidence="2" id="KW-1185">Reference proteome</keyword>
<gene>
    <name evidence="1" type="ORF">IHE45_08G144000</name>
</gene>
<protein>
    <submittedName>
        <fullName evidence="1">DNase I-like protein</fullName>
    </submittedName>
</protein>
<organism evidence="1 2">
    <name type="scientific">Dioscorea alata</name>
    <name type="common">Purple yam</name>
    <dbReference type="NCBI Taxonomy" id="55571"/>
    <lineage>
        <taxon>Eukaryota</taxon>
        <taxon>Viridiplantae</taxon>
        <taxon>Streptophyta</taxon>
        <taxon>Embryophyta</taxon>
        <taxon>Tracheophyta</taxon>
        <taxon>Spermatophyta</taxon>
        <taxon>Magnoliopsida</taxon>
        <taxon>Liliopsida</taxon>
        <taxon>Dioscoreales</taxon>
        <taxon>Dioscoreaceae</taxon>
        <taxon>Dioscorea</taxon>
    </lineage>
</organism>
<dbReference type="EMBL" id="CM037018">
    <property type="protein sequence ID" value="KAH7675576.1"/>
    <property type="molecule type" value="Genomic_DNA"/>
</dbReference>
<name>A0ACB7VN02_DIOAL</name>
<sequence length="334" mass="37621">MGNGESSLFSSALKVGAVVAGAVFILRALSLGSQSEEPEPDHDFPRVSTGARYESDSSSPVATSNWRRNIHISQTEIKIMSYNVWSNEDVEVEVRMEAIGNLVQKHSPDIILFQEVTPRIYELFQSSRWWQLYKYSSVSPEEAAKGQYFCMLLSKLKVKDFISIPFKNPRSEKGLFLAVIEIGLNKPFIVATSHLKSPNPPNMHSEERVSQAKAALRFLQKFPNVVFGGDMNWDENIDGAFPLQGVWKDAWPELKGRENGWTFDTKSNAMLRANYPLQKRLDRIVCKLEDCSMKNVEMVGKKAIPGIFCYNKGKILPVLPSDHYGLILTISLDA</sequence>
<accession>A0ACB7VN02</accession>
<comment type="caution">
    <text evidence="1">The sequence shown here is derived from an EMBL/GenBank/DDBJ whole genome shotgun (WGS) entry which is preliminary data.</text>
</comment>
<evidence type="ECO:0000313" key="2">
    <source>
        <dbReference type="Proteomes" id="UP000827976"/>
    </source>
</evidence>
<reference evidence="2" key="1">
    <citation type="journal article" date="2022" name="Nat. Commun.">
        <title>Chromosome evolution and the genetic basis of agronomically important traits in greater yam.</title>
        <authorList>
            <person name="Bredeson J.V."/>
            <person name="Lyons J.B."/>
            <person name="Oniyinde I.O."/>
            <person name="Okereke N.R."/>
            <person name="Kolade O."/>
            <person name="Nnabue I."/>
            <person name="Nwadili C.O."/>
            <person name="Hribova E."/>
            <person name="Parker M."/>
            <person name="Nwogha J."/>
            <person name="Shu S."/>
            <person name="Carlson J."/>
            <person name="Kariba R."/>
            <person name="Muthemba S."/>
            <person name="Knop K."/>
            <person name="Barton G.J."/>
            <person name="Sherwood A.V."/>
            <person name="Lopez-Montes A."/>
            <person name="Asiedu R."/>
            <person name="Jamnadass R."/>
            <person name="Muchugi A."/>
            <person name="Goodstein D."/>
            <person name="Egesi C.N."/>
            <person name="Featherston J."/>
            <person name="Asfaw A."/>
            <person name="Simpson G.G."/>
            <person name="Dolezel J."/>
            <person name="Hendre P.S."/>
            <person name="Van Deynze A."/>
            <person name="Kumar P.L."/>
            <person name="Obidiegwu J.E."/>
            <person name="Bhattacharjee R."/>
            <person name="Rokhsar D.S."/>
        </authorList>
    </citation>
    <scope>NUCLEOTIDE SEQUENCE [LARGE SCALE GENOMIC DNA]</scope>
    <source>
        <strain evidence="2">cv. TDa95/00328</strain>
    </source>
</reference>